<sequence length="356" mass="40903">MEGEGKNKPPFYRPSLPLTAIERFLLDKNNFSVQRKEPLFFPSGCEGFSPFGCAIGRCSDGFSWPSLPEICFKDNLFLDRETLKWMNEVNPNHEEDKPMERDSKGGGKRVKGGYSTALIKGQWTDEEDRKLLKLVKQYGVRKWAQIAEKMTGRAGKQCRERWHNHLRPDIKKDTWNEEEEKMLIEAHKEVGNKWAEIASERIPGRTENSIKNHWNATKRRQNSKRKIKKPEGHNGKSQSSTMLQDYIRSTTPTPNGSTVTDDLSNNFPLSLEDLSEPSIDDSPQFYEPNTHEDEINFMMNLFGNKSDQSLSHDNNKRDCYNGGTKFSTSSSGKKDMDLMEMIAASQLSLVGNWKYY</sequence>
<organism evidence="8 9">
    <name type="scientific">Actinidia rufa</name>
    <dbReference type="NCBI Taxonomy" id="165716"/>
    <lineage>
        <taxon>Eukaryota</taxon>
        <taxon>Viridiplantae</taxon>
        <taxon>Streptophyta</taxon>
        <taxon>Embryophyta</taxon>
        <taxon>Tracheophyta</taxon>
        <taxon>Spermatophyta</taxon>
        <taxon>Magnoliopsida</taxon>
        <taxon>eudicotyledons</taxon>
        <taxon>Gunneridae</taxon>
        <taxon>Pentapetalae</taxon>
        <taxon>asterids</taxon>
        <taxon>Ericales</taxon>
        <taxon>Actinidiaceae</taxon>
        <taxon>Actinidia</taxon>
    </lineage>
</organism>
<dbReference type="InterPro" id="IPR017930">
    <property type="entry name" value="Myb_dom"/>
</dbReference>
<name>A0A7J0GR63_9ERIC</name>
<dbReference type="GO" id="GO:0000981">
    <property type="term" value="F:DNA-binding transcription factor activity, RNA polymerase II-specific"/>
    <property type="evidence" value="ECO:0007669"/>
    <property type="project" value="TreeGrafter"/>
</dbReference>
<dbReference type="CDD" id="cd00167">
    <property type="entry name" value="SANT"/>
    <property type="match status" value="2"/>
</dbReference>
<dbReference type="SUPFAM" id="SSF46689">
    <property type="entry name" value="Homeodomain-like"/>
    <property type="match status" value="1"/>
</dbReference>
<dbReference type="Gene3D" id="1.10.10.60">
    <property type="entry name" value="Homeodomain-like"/>
    <property type="match status" value="2"/>
</dbReference>
<evidence type="ECO:0000259" key="7">
    <source>
        <dbReference type="PROSITE" id="PS51294"/>
    </source>
</evidence>
<evidence type="ECO:0000256" key="5">
    <source>
        <dbReference type="SAM" id="MobiDB-lite"/>
    </source>
</evidence>
<evidence type="ECO:0000313" key="8">
    <source>
        <dbReference type="EMBL" id="GFZ13297.1"/>
    </source>
</evidence>
<feature type="domain" description="HTH myb-type" evidence="7">
    <location>
        <begin position="118"/>
        <end position="170"/>
    </location>
</feature>
<dbReference type="EMBL" id="BJWL01000023">
    <property type="protein sequence ID" value="GFZ13297.1"/>
    <property type="molecule type" value="Genomic_DNA"/>
</dbReference>
<keyword evidence="3" id="KW-0238">DNA-binding</keyword>
<proteinExistence type="predicted"/>
<feature type="region of interest" description="Disordered" evidence="5">
    <location>
        <begin position="216"/>
        <end position="268"/>
    </location>
</feature>
<dbReference type="AlphaFoldDB" id="A0A7J0GR63"/>
<feature type="domain" description="HTH myb-type" evidence="7">
    <location>
        <begin position="171"/>
        <end position="222"/>
    </location>
</feature>
<evidence type="ECO:0000313" key="9">
    <source>
        <dbReference type="Proteomes" id="UP000585474"/>
    </source>
</evidence>
<dbReference type="PROSITE" id="PS51294">
    <property type="entry name" value="HTH_MYB"/>
    <property type="match status" value="2"/>
</dbReference>
<dbReference type="PROSITE" id="PS50090">
    <property type="entry name" value="MYB_LIKE"/>
    <property type="match status" value="2"/>
</dbReference>
<dbReference type="PANTHER" id="PTHR45614:SF218">
    <property type="entry name" value="TRANSCRIPTION FACTOR MYB119-RELATED"/>
    <property type="match status" value="1"/>
</dbReference>
<dbReference type="OrthoDB" id="2143914at2759"/>
<feature type="domain" description="Myb-like" evidence="6">
    <location>
        <begin position="167"/>
        <end position="218"/>
    </location>
</feature>
<dbReference type="GO" id="GO:0000978">
    <property type="term" value="F:RNA polymerase II cis-regulatory region sequence-specific DNA binding"/>
    <property type="evidence" value="ECO:0007669"/>
    <property type="project" value="TreeGrafter"/>
</dbReference>
<feature type="compositionally biased region" description="Polar residues" evidence="5">
    <location>
        <begin position="235"/>
        <end position="268"/>
    </location>
</feature>
<keyword evidence="4" id="KW-0539">Nucleus</keyword>
<dbReference type="Pfam" id="PF13921">
    <property type="entry name" value="Myb_DNA-bind_6"/>
    <property type="match status" value="1"/>
</dbReference>
<comment type="subcellular location">
    <subcellularLocation>
        <location evidence="1">Nucleus</location>
    </subcellularLocation>
</comment>
<feature type="region of interest" description="Disordered" evidence="5">
    <location>
        <begin position="90"/>
        <end position="111"/>
    </location>
</feature>
<dbReference type="InterPro" id="IPR009057">
    <property type="entry name" value="Homeodomain-like_sf"/>
</dbReference>
<feature type="compositionally biased region" description="Basic residues" evidence="5">
    <location>
        <begin position="216"/>
        <end position="228"/>
    </location>
</feature>
<dbReference type="InterPro" id="IPR001005">
    <property type="entry name" value="SANT/Myb"/>
</dbReference>
<evidence type="ECO:0000259" key="6">
    <source>
        <dbReference type="PROSITE" id="PS50090"/>
    </source>
</evidence>
<keyword evidence="9" id="KW-1185">Reference proteome</keyword>
<dbReference type="SMART" id="SM00717">
    <property type="entry name" value="SANT"/>
    <property type="match status" value="2"/>
</dbReference>
<gene>
    <name evidence="8" type="ORF">Acr_23g0016820</name>
</gene>
<protein>
    <submittedName>
        <fullName evidence="8">Myb domain protein 119</fullName>
    </submittedName>
</protein>
<feature type="compositionally biased region" description="Basic and acidic residues" evidence="5">
    <location>
        <begin position="91"/>
        <end position="105"/>
    </location>
</feature>
<feature type="domain" description="Myb-like" evidence="6">
    <location>
        <begin position="115"/>
        <end position="166"/>
    </location>
</feature>
<reference evidence="8 9" key="1">
    <citation type="submission" date="2019-07" db="EMBL/GenBank/DDBJ databases">
        <title>De Novo Assembly of kiwifruit Actinidia rufa.</title>
        <authorList>
            <person name="Sugita-Konishi S."/>
            <person name="Sato K."/>
            <person name="Mori E."/>
            <person name="Abe Y."/>
            <person name="Kisaki G."/>
            <person name="Hamano K."/>
            <person name="Suezawa K."/>
            <person name="Otani M."/>
            <person name="Fukuda T."/>
            <person name="Manabe T."/>
            <person name="Gomi K."/>
            <person name="Tabuchi M."/>
            <person name="Akimitsu K."/>
            <person name="Kataoka I."/>
        </authorList>
    </citation>
    <scope>NUCLEOTIDE SEQUENCE [LARGE SCALE GENOMIC DNA]</scope>
    <source>
        <strain evidence="9">cv. Fuchu</strain>
    </source>
</reference>
<evidence type="ECO:0000256" key="3">
    <source>
        <dbReference type="ARBA" id="ARBA00023125"/>
    </source>
</evidence>
<evidence type="ECO:0000256" key="4">
    <source>
        <dbReference type="ARBA" id="ARBA00023242"/>
    </source>
</evidence>
<accession>A0A7J0GR63</accession>
<comment type="caution">
    <text evidence="8">The sequence shown here is derived from an EMBL/GenBank/DDBJ whole genome shotgun (WGS) entry which is preliminary data.</text>
</comment>
<dbReference type="FunFam" id="1.10.10.60:FF:000010">
    <property type="entry name" value="Transcriptional activator Myb isoform A"/>
    <property type="match status" value="1"/>
</dbReference>
<dbReference type="GO" id="GO:0005634">
    <property type="term" value="C:nucleus"/>
    <property type="evidence" value="ECO:0007669"/>
    <property type="project" value="UniProtKB-SubCell"/>
</dbReference>
<dbReference type="PANTHER" id="PTHR45614">
    <property type="entry name" value="MYB PROTEIN-RELATED"/>
    <property type="match status" value="1"/>
</dbReference>
<evidence type="ECO:0000256" key="2">
    <source>
        <dbReference type="ARBA" id="ARBA00022737"/>
    </source>
</evidence>
<dbReference type="InterPro" id="IPR050560">
    <property type="entry name" value="MYB_TF"/>
</dbReference>
<keyword evidence="2" id="KW-0677">Repeat</keyword>
<evidence type="ECO:0000256" key="1">
    <source>
        <dbReference type="ARBA" id="ARBA00004123"/>
    </source>
</evidence>
<dbReference type="Proteomes" id="UP000585474">
    <property type="component" value="Unassembled WGS sequence"/>
</dbReference>